<dbReference type="GO" id="GO:0006357">
    <property type="term" value="P:regulation of transcription by RNA polymerase II"/>
    <property type="evidence" value="ECO:0007669"/>
    <property type="project" value="TreeGrafter"/>
</dbReference>
<dbReference type="PROSITE" id="PS51805">
    <property type="entry name" value="EPHD"/>
    <property type="match status" value="1"/>
</dbReference>
<keyword evidence="5" id="KW-0862">Zinc</keyword>
<feature type="compositionally biased region" description="Basic and acidic residues" evidence="10">
    <location>
        <begin position="305"/>
        <end position="318"/>
    </location>
</feature>
<gene>
    <name evidence="15" type="ORF">I350_06274</name>
</gene>
<dbReference type="Gene3D" id="3.30.40.10">
    <property type="entry name" value="Zinc/RING finger domain, C3HC4 (zinc finger)"/>
    <property type="match status" value="2"/>
</dbReference>
<name>A0A1E3JKQ9_9TREE</name>
<dbReference type="InterPro" id="IPR019787">
    <property type="entry name" value="Znf_PHD-finger"/>
</dbReference>
<dbReference type="AlphaFoldDB" id="A0A1E3JKQ9"/>
<evidence type="ECO:0000256" key="2">
    <source>
        <dbReference type="ARBA" id="ARBA00022723"/>
    </source>
</evidence>
<feature type="region of interest" description="Disordered" evidence="10">
    <location>
        <begin position="877"/>
        <end position="1010"/>
    </location>
</feature>
<evidence type="ECO:0000256" key="7">
    <source>
        <dbReference type="ARBA" id="ARBA00023242"/>
    </source>
</evidence>
<comment type="subcellular location">
    <subcellularLocation>
        <location evidence="1">Nucleus</location>
    </subcellularLocation>
</comment>
<evidence type="ECO:0000259" key="12">
    <source>
        <dbReference type="PROSITE" id="PS50016"/>
    </source>
</evidence>
<feature type="region of interest" description="Disordered" evidence="10">
    <location>
        <begin position="742"/>
        <end position="823"/>
    </location>
</feature>
<keyword evidence="7" id="KW-0539">Nucleus</keyword>
<dbReference type="Gene3D" id="2.30.30.140">
    <property type="match status" value="1"/>
</dbReference>
<feature type="region of interest" description="Disordered" evidence="10">
    <location>
        <begin position="299"/>
        <end position="340"/>
    </location>
</feature>
<keyword evidence="6 8" id="KW-0103">Bromodomain</keyword>
<dbReference type="PRINTS" id="PR00503">
    <property type="entry name" value="BROMODOMAIN"/>
</dbReference>
<dbReference type="SMART" id="SM00293">
    <property type="entry name" value="PWWP"/>
    <property type="match status" value="1"/>
</dbReference>
<evidence type="ECO:0000259" key="11">
    <source>
        <dbReference type="PROSITE" id="PS50014"/>
    </source>
</evidence>
<dbReference type="InterPro" id="IPR001487">
    <property type="entry name" value="Bromodomain"/>
</dbReference>
<evidence type="ECO:0000259" key="13">
    <source>
        <dbReference type="PROSITE" id="PS50812"/>
    </source>
</evidence>
<protein>
    <recommendedName>
        <fullName evidence="17">NuA3 HAT complex component NTO1</fullName>
    </recommendedName>
</protein>
<dbReference type="PROSITE" id="PS50812">
    <property type="entry name" value="PWWP"/>
    <property type="match status" value="1"/>
</dbReference>
<keyword evidence="2" id="KW-0479">Metal-binding</keyword>
<feature type="domain" description="PWWP" evidence="13">
    <location>
        <begin position="1014"/>
        <end position="1092"/>
    </location>
</feature>
<dbReference type="InterPro" id="IPR019542">
    <property type="entry name" value="Enhancer_polycomb-like_N"/>
</dbReference>
<dbReference type="PROSITE" id="PS50016">
    <property type="entry name" value="ZF_PHD_2"/>
    <property type="match status" value="1"/>
</dbReference>
<dbReference type="SUPFAM" id="SSF47370">
    <property type="entry name" value="Bromodomain"/>
    <property type="match status" value="1"/>
</dbReference>
<reference evidence="15 16" key="1">
    <citation type="submission" date="2016-06" db="EMBL/GenBank/DDBJ databases">
        <title>Evolution of pathogenesis and genome organization in the Tremellales.</title>
        <authorList>
            <person name="Cuomo C."/>
            <person name="Litvintseva A."/>
            <person name="Heitman J."/>
            <person name="Chen Y."/>
            <person name="Sun S."/>
            <person name="Springer D."/>
            <person name="Dromer F."/>
            <person name="Young S."/>
            <person name="Zeng Q."/>
            <person name="Chapman S."/>
            <person name="Gujja S."/>
            <person name="Saif S."/>
            <person name="Birren B."/>
        </authorList>
    </citation>
    <scope>NUCLEOTIDE SEQUENCE [LARGE SCALE GENOMIC DNA]</scope>
    <source>
        <strain evidence="15 16">CBS 6273</strain>
    </source>
</reference>
<feature type="compositionally biased region" description="Basic residues" evidence="10">
    <location>
        <begin position="763"/>
        <end position="773"/>
    </location>
</feature>
<accession>A0A1E3JKQ9</accession>
<dbReference type="FunFam" id="3.30.40.10:FF:000007">
    <property type="entry name" value="Bromodomain containing 1, isoform CRA_b"/>
    <property type="match status" value="1"/>
</dbReference>
<dbReference type="Gene3D" id="1.20.920.10">
    <property type="entry name" value="Bromodomain-like"/>
    <property type="match status" value="1"/>
</dbReference>
<evidence type="ECO:0000256" key="4">
    <source>
        <dbReference type="ARBA" id="ARBA00022771"/>
    </source>
</evidence>
<feature type="domain" description="PHD-type" evidence="14">
    <location>
        <begin position="181"/>
        <end position="293"/>
    </location>
</feature>
<dbReference type="Pfam" id="PF10513">
    <property type="entry name" value="EPL1"/>
    <property type="match status" value="1"/>
</dbReference>
<dbReference type="Pfam" id="PF13832">
    <property type="entry name" value="zf-HC5HC2H_2"/>
    <property type="match status" value="1"/>
</dbReference>
<dbReference type="PROSITE" id="PS50014">
    <property type="entry name" value="BROMODOMAIN_2"/>
    <property type="match status" value="1"/>
</dbReference>
<evidence type="ECO:0000256" key="3">
    <source>
        <dbReference type="ARBA" id="ARBA00022737"/>
    </source>
</evidence>
<evidence type="ECO:0000256" key="10">
    <source>
        <dbReference type="SAM" id="MobiDB-lite"/>
    </source>
</evidence>
<dbReference type="GO" id="GO:0008270">
    <property type="term" value="F:zinc ion binding"/>
    <property type="evidence" value="ECO:0007669"/>
    <property type="project" value="UniProtKB-KW"/>
</dbReference>
<evidence type="ECO:0000256" key="5">
    <source>
        <dbReference type="ARBA" id="ARBA00022833"/>
    </source>
</evidence>
<dbReference type="CDD" id="cd04369">
    <property type="entry name" value="Bromodomain"/>
    <property type="match status" value="1"/>
</dbReference>
<dbReference type="SMART" id="SM00249">
    <property type="entry name" value="PHD"/>
    <property type="match status" value="2"/>
</dbReference>
<proteinExistence type="predicted"/>
<organism evidence="15 16">
    <name type="scientific">Cryptococcus amylolentus CBS 6273</name>
    <dbReference type="NCBI Taxonomy" id="1296118"/>
    <lineage>
        <taxon>Eukaryota</taxon>
        <taxon>Fungi</taxon>
        <taxon>Dikarya</taxon>
        <taxon>Basidiomycota</taxon>
        <taxon>Agaricomycotina</taxon>
        <taxon>Tremellomycetes</taxon>
        <taxon>Tremellales</taxon>
        <taxon>Cryptococcaceae</taxon>
        <taxon>Cryptococcus</taxon>
    </lineage>
</organism>
<feature type="compositionally biased region" description="Basic residues" evidence="10">
    <location>
        <begin position="991"/>
        <end position="1008"/>
    </location>
</feature>
<dbReference type="Pfam" id="PF00855">
    <property type="entry name" value="PWWP"/>
    <property type="match status" value="1"/>
</dbReference>
<feature type="compositionally biased region" description="Basic residues" evidence="10">
    <location>
        <begin position="329"/>
        <end position="338"/>
    </location>
</feature>
<keyword evidence="3" id="KW-0677">Repeat</keyword>
<feature type="compositionally biased region" description="Pro residues" evidence="10">
    <location>
        <begin position="655"/>
        <end position="666"/>
    </location>
</feature>
<evidence type="ECO:0000256" key="1">
    <source>
        <dbReference type="ARBA" id="ARBA00004123"/>
    </source>
</evidence>
<evidence type="ECO:0000313" key="16">
    <source>
        <dbReference type="Proteomes" id="UP000095149"/>
    </source>
</evidence>
<dbReference type="Pfam" id="PF00439">
    <property type="entry name" value="Bromodomain"/>
    <property type="match status" value="1"/>
</dbReference>
<evidence type="ECO:0000256" key="9">
    <source>
        <dbReference type="PROSITE-ProRule" id="PRU00146"/>
    </source>
</evidence>
<dbReference type="InterPro" id="IPR036427">
    <property type="entry name" value="Bromodomain-like_sf"/>
</dbReference>
<dbReference type="CDD" id="cd15492">
    <property type="entry name" value="PHD_BRPF_JADE_like"/>
    <property type="match status" value="1"/>
</dbReference>
<feature type="region of interest" description="Disordered" evidence="10">
    <location>
        <begin position="652"/>
        <end position="679"/>
    </location>
</feature>
<feature type="domain" description="PHD-type" evidence="12">
    <location>
        <begin position="127"/>
        <end position="177"/>
    </location>
</feature>
<dbReference type="SUPFAM" id="SSF57903">
    <property type="entry name" value="FYVE/PHD zinc finger"/>
    <property type="match status" value="1"/>
</dbReference>
<evidence type="ECO:0000313" key="15">
    <source>
        <dbReference type="EMBL" id="ODO01454.1"/>
    </source>
</evidence>
<dbReference type="InterPro" id="IPR011011">
    <property type="entry name" value="Znf_FYVE_PHD"/>
</dbReference>
<evidence type="ECO:0000256" key="8">
    <source>
        <dbReference type="PROSITE-ProRule" id="PRU00035"/>
    </source>
</evidence>
<dbReference type="EMBL" id="MEKH01000010">
    <property type="protein sequence ID" value="ODO01454.1"/>
    <property type="molecule type" value="Genomic_DNA"/>
</dbReference>
<dbReference type="InterPro" id="IPR000313">
    <property type="entry name" value="PWWP_dom"/>
</dbReference>
<dbReference type="CDD" id="cd05839">
    <property type="entry name" value="PWWP_BRPF"/>
    <property type="match status" value="1"/>
</dbReference>
<dbReference type="InterPro" id="IPR001965">
    <property type="entry name" value="Znf_PHD"/>
</dbReference>
<dbReference type="Pfam" id="PF13831">
    <property type="entry name" value="PHD_2"/>
    <property type="match status" value="1"/>
</dbReference>
<feature type="domain" description="Bromo" evidence="11">
    <location>
        <begin position="501"/>
        <end position="571"/>
    </location>
</feature>
<evidence type="ECO:0000256" key="6">
    <source>
        <dbReference type="ARBA" id="ARBA00023117"/>
    </source>
</evidence>
<dbReference type="Proteomes" id="UP000095149">
    <property type="component" value="Unassembled WGS sequence"/>
</dbReference>
<dbReference type="InterPro" id="IPR013083">
    <property type="entry name" value="Znf_RING/FYVE/PHD"/>
</dbReference>
<dbReference type="PANTHER" id="PTHR13793:SF107">
    <property type="entry name" value="BROMODOMAIN-CONTAINING PROTEIN HOMOLOG"/>
    <property type="match status" value="1"/>
</dbReference>
<dbReference type="GO" id="GO:0005634">
    <property type="term" value="C:nucleus"/>
    <property type="evidence" value="ECO:0007669"/>
    <property type="project" value="UniProtKB-SubCell"/>
</dbReference>
<dbReference type="SMART" id="SM00297">
    <property type="entry name" value="BROMO"/>
    <property type="match status" value="1"/>
</dbReference>
<comment type="caution">
    <text evidence="15">The sequence shown here is derived from an EMBL/GenBank/DDBJ whole genome shotgun (WGS) entry which is preliminary data.</text>
</comment>
<dbReference type="PANTHER" id="PTHR13793">
    <property type="entry name" value="PHD FINGER PROTEINS"/>
    <property type="match status" value="1"/>
</dbReference>
<feature type="compositionally biased region" description="Low complexity" evidence="10">
    <location>
        <begin position="776"/>
        <end position="811"/>
    </location>
</feature>
<dbReference type="PROSITE" id="PS01359">
    <property type="entry name" value="ZF_PHD_1"/>
    <property type="match status" value="1"/>
</dbReference>
<feature type="compositionally biased region" description="Basic residues" evidence="10">
    <location>
        <begin position="951"/>
        <end position="960"/>
    </location>
</feature>
<dbReference type="InterPro" id="IPR050701">
    <property type="entry name" value="Histone_Mod_Regulator"/>
</dbReference>
<dbReference type="InterPro" id="IPR034732">
    <property type="entry name" value="EPHD"/>
</dbReference>
<evidence type="ECO:0008006" key="17">
    <source>
        <dbReference type="Google" id="ProtNLM"/>
    </source>
</evidence>
<evidence type="ECO:0000259" key="14">
    <source>
        <dbReference type="PROSITE" id="PS51805"/>
    </source>
</evidence>
<dbReference type="OrthoDB" id="20839at2759"/>
<sequence length="1134" mass="126059">MGPDAAGSLPTVSYRIIDDDSSLLQPAGVQSEQSRSYGFNDYSDFERPEHYIRYIEPIESELSVQVEYDMDEQDQVWLDALNVERKKDQCGPISYEVFEIIMDKLEKEWFNLSKRIPKPDHSLPAEDSKCSVCDDGEGENSNAIVFCDGCNLAVHQDCYGVPYIPEGQWLCRKCTVSPENPVSCVFCPNEGGAFKQTTTGHWAHLLCAIWIPETSLGNAIYMEPVEGLEHIPKSRWKLVCSLCKEKVGACIQCDNRNCFTAFHPTCARQMGLLQTMKSLTTDGVLRAYCHRHLPVEEPDVLQGDGEGRGEEWDARSNLDHVLPPPAKAQGKRSHKKGASNRCIRTPKAPIIIAPLTKKSAQAHSKSFRPGPPVIPKMIVNRILDYVGKVQLRKKPAVVEMISRYWSLKREMRRGAPLLKRLHLEPWTASTTAKTQTEAEKTLKLKFLQLVRNDLEKVRMLAELVRKREKEKLRQVQVIKDLVDGFIFPNGDRMRVTLEKISALDRRELFLNPVTEIEAPDYFKIIKEPRCWLYIDDKLERNLYIDIAEFKANVTLVMDNAMTYNGPDTPFYRAAEKLKKSAEPLLAELDDISAVYQAALPPRALESVNAGEKWPVGDLEASLARLSPFLNPTPVPSRPDAPQDLLSSLFATELAPPKPPTPSPSPAPITRKGPTVEERKAKWRVREAEDREQGLVRATRNRQKLELDFAKEAGLGLASPGSGVAKDGEGEALMIGTAIAQNEEGKTVRRSTRGGEITESPKFTPRKRDRRPKVNHTPAPTSALASAPTTATPTEAAPQSATRASSTSLSSTHPDLKPLARPQQGVVGLEAIPIMSDRERREQELALALELEGTDVGGLDQFKRFNVGWVLPEGKTQDVEEVSSQAQPAAGPSKVVEPAPAPADDESDLSPPPPARSQAGTPQAGTPRTTRKRGGVVYVPDMDLDPEDMLRRRTSRPKGQGKGKEKTVETPLPDQVDIPQAGVEEGAASIHPSRKKKLPPPPAKTKRKVKDPFPPGTLVWAKVYSFPHFPAEIVDLDDPDDRSEVPDPVLAEEAAARKAAERNDTRVWLVRFYDSSSSYGWIAEDKLDDLGESDEVDGMYLSGKMNKFKSQHMKKMCKKAYREAMASMASSDEEK</sequence>
<dbReference type="InterPro" id="IPR019786">
    <property type="entry name" value="Zinc_finger_PHD-type_CS"/>
</dbReference>
<feature type="compositionally biased region" description="Polar residues" evidence="10">
    <location>
        <begin position="917"/>
        <end position="927"/>
    </location>
</feature>
<keyword evidence="4 9" id="KW-0863">Zinc-finger</keyword>
<dbReference type="SUPFAM" id="SSF63748">
    <property type="entry name" value="Tudor/PWWP/MBT"/>
    <property type="match status" value="1"/>
</dbReference>
<dbReference type="FunFam" id="3.30.40.10:FF:000008">
    <property type="entry name" value="Bromodomain containing 1, isoform CRA_a"/>
    <property type="match status" value="1"/>
</dbReference>
<dbReference type="GO" id="GO:0006325">
    <property type="term" value="P:chromatin organization"/>
    <property type="evidence" value="ECO:0007669"/>
    <property type="project" value="UniProtKB-ARBA"/>
</dbReference>